<dbReference type="OrthoDB" id="418495at2759"/>
<evidence type="ECO:0000259" key="3">
    <source>
        <dbReference type="Pfam" id="PF14389"/>
    </source>
</evidence>
<evidence type="ECO:0008006" key="6">
    <source>
        <dbReference type="Google" id="ProtNLM"/>
    </source>
</evidence>
<feature type="domain" description="DUF547" evidence="2">
    <location>
        <begin position="316"/>
        <end position="441"/>
    </location>
</feature>
<keyword evidence="5" id="KW-1185">Reference proteome</keyword>
<dbReference type="InterPro" id="IPR006869">
    <property type="entry name" value="DUF547"/>
</dbReference>
<feature type="compositionally biased region" description="Polar residues" evidence="1">
    <location>
        <begin position="152"/>
        <end position="162"/>
    </location>
</feature>
<reference evidence="4" key="1">
    <citation type="submission" date="2022-07" db="EMBL/GenBank/DDBJ databases">
        <authorList>
            <person name="Macas J."/>
            <person name="Novak P."/>
            <person name="Neumann P."/>
        </authorList>
    </citation>
    <scope>NUCLEOTIDE SEQUENCE</scope>
</reference>
<dbReference type="Pfam" id="PF14389">
    <property type="entry name" value="Lzipper-MIP1"/>
    <property type="match status" value="1"/>
</dbReference>
<accession>A0A9P0ZES6</accession>
<dbReference type="PANTHER" id="PTHR46248:SF4">
    <property type="entry name" value="OS01G0147800 PROTEIN"/>
    <property type="match status" value="1"/>
</dbReference>
<feature type="compositionally biased region" description="Basic and acidic residues" evidence="1">
    <location>
        <begin position="178"/>
        <end position="189"/>
    </location>
</feature>
<dbReference type="AlphaFoldDB" id="A0A9P0ZES6"/>
<proteinExistence type="predicted"/>
<dbReference type="Pfam" id="PF04784">
    <property type="entry name" value="DUF547"/>
    <property type="match status" value="1"/>
</dbReference>
<sequence length="523" mass="59689">MVKFEGLLMQQVSEEKELNRKGKSLEDEEVEELRHELDAQIKVRTALHAALQAPVSSRPKLSSLPPMVQQLIEEVMYIEEEIFWLERKVENLKLSLLREKALTKGQERRYHHRRMLIPRPTDSYPTQSHEGSVKCKTRRNGRGSICSPVDLRSSSSTMSNNGDVGESSRSSRSRRSHTQQDLKTSSEKPNKLSEELIRCLVNILLKLNKASLESRGSAVFRKHQQTLSNKKSKKFMSRTSLSCTTLCTFSFNDYASNLDPYGILQDSDGSITQIGSYKNFIEVSRSSLDTKHISECLPEMGKLRILLHKLKNVDLSYLTNKQKLAFWINIYNACIMHVFLQHGLPLSGEDQVAFMNKAAINVGGIILNALAIEHFILRHPSDSEYDLKDEKGIMLRSVYGLGYPEPNITFALCRGSWSSPALRIYTHDVVNELERAKVEYLEASVGVSSSKKKIMVPKLMRWHMRDFADDMESLIEWIYSQLPHSCTLKGLIMECLEGGKKTPLAKMIDIQPYVSEFRYLLLL</sequence>
<evidence type="ECO:0000256" key="1">
    <source>
        <dbReference type="SAM" id="MobiDB-lite"/>
    </source>
</evidence>
<evidence type="ECO:0000313" key="4">
    <source>
        <dbReference type="EMBL" id="CAH9097533.1"/>
    </source>
</evidence>
<evidence type="ECO:0000259" key="2">
    <source>
        <dbReference type="Pfam" id="PF04784"/>
    </source>
</evidence>
<organism evidence="4 5">
    <name type="scientific">Cuscuta europaea</name>
    <name type="common">European dodder</name>
    <dbReference type="NCBI Taxonomy" id="41803"/>
    <lineage>
        <taxon>Eukaryota</taxon>
        <taxon>Viridiplantae</taxon>
        <taxon>Streptophyta</taxon>
        <taxon>Embryophyta</taxon>
        <taxon>Tracheophyta</taxon>
        <taxon>Spermatophyta</taxon>
        <taxon>Magnoliopsida</taxon>
        <taxon>eudicotyledons</taxon>
        <taxon>Gunneridae</taxon>
        <taxon>Pentapetalae</taxon>
        <taxon>asterids</taxon>
        <taxon>lamiids</taxon>
        <taxon>Solanales</taxon>
        <taxon>Convolvulaceae</taxon>
        <taxon>Cuscuteae</taxon>
        <taxon>Cuscuta</taxon>
        <taxon>Cuscuta subgen. Cuscuta</taxon>
    </lineage>
</organism>
<feature type="region of interest" description="Disordered" evidence="1">
    <location>
        <begin position="104"/>
        <end position="189"/>
    </location>
</feature>
<dbReference type="Proteomes" id="UP001152484">
    <property type="component" value="Unassembled WGS sequence"/>
</dbReference>
<evidence type="ECO:0000313" key="5">
    <source>
        <dbReference type="Proteomes" id="UP001152484"/>
    </source>
</evidence>
<gene>
    <name evidence="4" type="ORF">CEURO_LOCUS13880</name>
</gene>
<protein>
    <recommendedName>
        <fullName evidence="6">DUF547 domain-containing protein</fullName>
    </recommendedName>
</protein>
<dbReference type="EMBL" id="CAMAPE010000035">
    <property type="protein sequence ID" value="CAH9097533.1"/>
    <property type="molecule type" value="Genomic_DNA"/>
</dbReference>
<feature type="domain" description="Ternary complex factor MIP1 leucine-zipper" evidence="3">
    <location>
        <begin position="20"/>
        <end position="99"/>
    </location>
</feature>
<name>A0A9P0ZES6_CUSEU</name>
<dbReference type="PANTHER" id="PTHR46248">
    <property type="entry name" value="EXPRESSED PROTEIN"/>
    <property type="match status" value="1"/>
</dbReference>
<dbReference type="InterPro" id="IPR025757">
    <property type="entry name" value="MIP1_Leuzipper"/>
</dbReference>
<comment type="caution">
    <text evidence="4">The sequence shown here is derived from an EMBL/GenBank/DDBJ whole genome shotgun (WGS) entry which is preliminary data.</text>
</comment>